<sequence length="424" mass="44505">MKGTSMAEPPTPTEEVAWLTGPAGQAAIAEAFALPDTEAPSAVERMRKRHGPHAAAALTQAELRHRARAKFGEEADALLLTRAGLEQATRPAVALHRARVLATAGARRVLDLGCGLGTDTAAFVELGMEVVAVELDPTTAAYAAANLAPAIATGQVRVLQGDAVELLDRLWSPGTAAYADPARRTGAGRSWNPADFTPSWDWALALLERAAEDGGVGCLKLGPGLPYRMIPESVGAEWVSHRGDLVEVALWRGEGGAALPAPGSRTATLLADDGSLQQLVAEDRATPVRMPEVGTVLWEPDAAVIRAGAVDRLAAALGAGRVAPDIAYLVSDDVAPTPFATVFRVLEVLPTKERVLREWVRDREVGRLEIKKRGIDVDPAALRRKLRPAGPNAATLVLTPTPAGARALVVQRAANLVPSPPVAG</sequence>
<evidence type="ECO:0000313" key="3">
    <source>
        <dbReference type="EMBL" id="SDC00976.1"/>
    </source>
</evidence>
<keyword evidence="3" id="KW-0808">Transferase</keyword>
<dbReference type="STRING" id="1577474.GA0111570_1147"/>
<evidence type="ECO:0000259" key="1">
    <source>
        <dbReference type="Pfam" id="PF13649"/>
    </source>
</evidence>
<dbReference type="InterPro" id="IPR041698">
    <property type="entry name" value="Methyltransf_25"/>
</dbReference>
<name>A0A1G6I5E4_9ACTN</name>
<feature type="domain" description="THUMP-like" evidence="2">
    <location>
        <begin position="340"/>
        <end position="412"/>
    </location>
</feature>
<proteinExistence type="predicted"/>
<dbReference type="Proteomes" id="UP000199086">
    <property type="component" value="Unassembled WGS sequence"/>
</dbReference>
<dbReference type="Pfam" id="PF13649">
    <property type="entry name" value="Methyltransf_25"/>
    <property type="match status" value="1"/>
</dbReference>
<dbReference type="Gene3D" id="3.40.50.150">
    <property type="entry name" value="Vaccinia Virus protein VP39"/>
    <property type="match status" value="1"/>
</dbReference>
<accession>A0A1G6I5E4</accession>
<dbReference type="Pfam" id="PF18096">
    <property type="entry name" value="Thump_like"/>
    <property type="match status" value="1"/>
</dbReference>
<feature type="domain" description="Methyltransferase" evidence="1">
    <location>
        <begin position="109"/>
        <end position="166"/>
    </location>
</feature>
<dbReference type="GO" id="GO:0032259">
    <property type="term" value="P:methylation"/>
    <property type="evidence" value="ECO:0007669"/>
    <property type="project" value="UniProtKB-KW"/>
</dbReference>
<dbReference type="CDD" id="cd02440">
    <property type="entry name" value="AdoMet_MTases"/>
    <property type="match status" value="1"/>
</dbReference>
<evidence type="ECO:0000313" key="4">
    <source>
        <dbReference type="Proteomes" id="UP000199086"/>
    </source>
</evidence>
<dbReference type="GO" id="GO:0008168">
    <property type="term" value="F:methyltransferase activity"/>
    <property type="evidence" value="ECO:0007669"/>
    <property type="project" value="UniProtKB-KW"/>
</dbReference>
<dbReference type="AlphaFoldDB" id="A0A1G6I5E4"/>
<reference evidence="3 4" key="1">
    <citation type="submission" date="2016-06" db="EMBL/GenBank/DDBJ databases">
        <authorList>
            <person name="Olsen C.W."/>
            <person name="Carey S."/>
            <person name="Hinshaw L."/>
            <person name="Karasin A.I."/>
        </authorList>
    </citation>
    <scope>NUCLEOTIDE SEQUENCE [LARGE SCALE GENOMIC DNA]</scope>
    <source>
        <strain evidence="3 4">LZ-22</strain>
    </source>
</reference>
<dbReference type="RefSeq" id="WP_139283286.1">
    <property type="nucleotide sequence ID" value="NZ_FMYF01000014.1"/>
</dbReference>
<evidence type="ECO:0000259" key="2">
    <source>
        <dbReference type="Pfam" id="PF18096"/>
    </source>
</evidence>
<dbReference type="EMBL" id="FMYF01000014">
    <property type="protein sequence ID" value="SDC00976.1"/>
    <property type="molecule type" value="Genomic_DNA"/>
</dbReference>
<gene>
    <name evidence="3" type="ORF">GA0111570_1147</name>
</gene>
<dbReference type="OrthoDB" id="9810570at2"/>
<dbReference type="InterPro" id="IPR041497">
    <property type="entry name" value="Thump-like"/>
</dbReference>
<dbReference type="SUPFAM" id="SSF53335">
    <property type="entry name" value="S-adenosyl-L-methionine-dependent methyltransferases"/>
    <property type="match status" value="1"/>
</dbReference>
<dbReference type="InterPro" id="IPR029063">
    <property type="entry name" value="SAM-dependent_MTases_sf"/>
</dbReference>
<organism evidence="3 4">
    <name type="scientific">Raineyella antarctica</name>
    <dbReference type="NCBI Taxonomy" id="1577474"/>
    <lineage>
        <taxon>Bacteria</taxon>
        <taxon>Bacillati</taxon>
        <taxon>Actinomycetota</taxon>
        <taxon>Actinomycetes</taxon>
        <taxon>Propionibacteriales</taxon>
        <taxon>Propionibacteriaceae</taxon>
        <taxon>Raineyella</taxon>
    </lineage>
</organism>
<keyword evidence="3" id="KW-0489">Methyltransferase</keyword>
<protein>
    <submittedName>
        <fullName evidence="3">Methyltransferase domain-containing protein</fullName>
    </submittedName>
</protein>
<keyword evidence="4" id="KW-1185">Reference proteome</keyword>